<proteinExistence type="predicted"/>
<name>A0A0J7YWR1_STRVR</name>
<protein>
    <submittedName>
        <fullName evidence="2">Uncharacterized protein</fullName>
    </submittedName>
</protein>
<dbReference type="Proteomes" id="UP000037432">
    <property type="component" value="Unassembled WGS sequence"/>
</dbReference>
<dbReference type="AlphaFoldDB" id="A0A0J7YWR1"/>
<feature type="compositionally biased region" description="Acidic residues" evidence="1">
    <location>
        <begin position="44"/>
        <end position="60"/>
    </location>
</feature>
<feature type="region of interest" description="Disordered" evidence="1">
    <location>
        <begin position="1"/>
        <end position="72"/>
    </location>
</feature>
<sequence length="72" mass="7605">MQHQSSGRGCSFGFRVRGEAEPTGDHVGGHVGEPASLHVGVGAEPDEGFVDSDAELDGEDASVQKTIRQRTR</sequence>
<evidence type="ECO:0000313" key="2">
    <source>
        <dbReference type="EMBL" id="KMS67964.1"/>
    </source>
</evidence>
<dbReference type="EMBL" id="LFNT01000087">
    <property type="protein sequence ID" value="KMS67964.1"/>
    <property type="molecule type" value="Genomic_DNA"/>
</dbReference>
<organism evidence="2 3">
    <name type="scientific">Streptomyces viridochromogenes</name>
    <dbReference type="NCBI Taxonomy" id="1938"/>
    <lineage>
        <taxon>Bacteria</taxon>
        <taxon>Bacillati</taxon>
        <taxon>Actinomycetota</taxon>
        <taxon>Actinomycetes</taxon>
        <taxon>Kitasatosporales</taxon>
        <taxon>Streptomycetaceae</taxon>
        <taxon>Streptomyces</taxon>
    </lineage>
</organism>
<accession>A0A0J7YWR1</accession>
<gene>
    <name evidence="2" type="ORF">ACM01_40930</name>
</gene>
<evidence type="ECO:0000313" key="3">
    <source>
        <dbReference type="Proteomes" id="UP000037432"/>
    </source>
</evidence>
<feature type="compositionally biased region" description="Basic and acidic residues" evidence="1">
    <location>
        <begin position="16"/>
        <end position="28"/>
    </location>
</feature>
<comment type="caution">
    <text evidence="2">The sequence shown here is derived from an EMBL/GenBank/DDBJ whole genome shotgun (WGS) entry which is preliminary data.</text>
</comment>
<reference evidence="2 3" key="1">
    <citation type="submission" date="2015-06" db="EMBL/GenBank/DDBJ databases">
        <authorList>
            <person name="Ju K.-S."/>
            <person name="Doroghazi J.R."/>
            <person name="Metcalf W.W."/>
        </authorList>
    </citation>
    <scope>NUCLEOTIDE SEQUENCE [LARGE SCALE GENOMIC DNA]</scope>
    <source>
        <strain evidence="2 3">NRRL 3414</strain>
    </source>
</reference>
<evidence type="ECO:0000256" key="1">
    <source>
        <dbReference type="SAM" id="MobiDB-lite"/>
    </source>
</evidence>